<organism evidence="6 7">
    <name type="scientific">Yoonia rhodophyticola</name>
    <dbReference type="NCBI Taxonomy" id="3137370"/>
    <lineage>
        <taxon>Bacteria</taxon>
        <taxon>Pseudomonadati</taxon>
        <taxon>Pseudomonadota</taxon>
        <taxon>Alphaproteobacteria</taxon>
        <taxon>Rhodobacterales</taxon>
        <taxon>Paracoccaceae</taxon>
        <taxon>Yoonia</taxon>
    </lineage>
</organism>
<dbReference type="SUPFAM" id="SSF53850">
    <property type="entry name" value="Periplasmic binding protein-like II"/>
    <property type="match status" value="1"/>
</dbReference>
<evidence type="ECO:0000259" key="5">
    <source>
        <dbReference type="PROSITE" id="PS50931"/>
    </source>
</evidence>
<dbReference type="Gene3D" id="3.40.190.10">
    <property type="entry name" value="Periplasmic binding protein-like II"/>
    <property type="match status" value="2"/>
</dbReference>
<dbReference type="SUPFAM" id="SSF46785">
    <property type="entry name" value="Winged helix' DNA-binding domain"/>
    <property type="match status" value="1"/>
</dbReference>
<evidence type="ECO:0000256" key="2">
    <source>
        <dbReference type="ARBA" id="ARBA00023015"/>
    </source>
</evidence>
<dbReference type="Pfam" id="PF03466">
    <property type="entry name" value="LysR_substrate"/>
    <property type="match status" value="1"/>
</dbReference>
<dbReference type="Proteomes" id="UP001470809">
    <property type="component" value="Chromosome"/>
</dbReference>
<evidence type="ECO:0000313" key="6">
    <source>
        <dbReference type="EMBL" id="WZU68275.1"/>
    </source>
</evidence>
<dbReference type="AlphaFoldDB" id="A0AAN0MBN4"/>
<evidence type="ECO:0000313" key="7">
    <source>
        <dbReference type="Proteomes" id="UP001470809"/>
    </source>
</evidence>
<dbReference type="GO" id="GO:0003700">
    <property type="term" value="F:DNA-binding transcription factor activity"/>
    <property type="evidence" value="ECO:0007669"/>
    <property type="project" value="InterPro"/>
</dbReference>
<dbReference type="InterPro" id="IPR000847">
    <property type="entry name" value="LysR_HTH_N"/>
</dbReference>
<accession>A0AAN0MBN4</accession>
<comment type="similarity">
    <text evidence="1">Belongs to the LysR transcriptional regulatory family.</text>
</comment>
<dbReference type="KEGG" id="yrh:AABB31_04960"/>
<protein>
    <submittedName>
        <fullName evidence="6">LysR family transcriptional regulator</fullName>
    </submittedName>
</protein>
<dbReference type="Gene3D" id="1.10.10.10">
    <property type="entry name" value="Winged helix-like DNA-binding domain superfamily/Winged helix DNA-binding domain"/>
    <property type="match status" value="1"/>
</dbReference>
<dbReference type="InterPro" id="IPR036388">
    <property type="entry name" value="WH-like_DNA-bd_sf"/>
</dbReference>
<keyword evidence="3" id="KW-0238">DNA-binding</keyword>
<dbReference type="RefSeq" id="WP_342077567.1">
    <property type="nucleotide sequence ID" value="NZ_CP151767.2"/>
</dbReference>
<dbReference type="InterPro" id="IPR036390">
    <property type="entry name" value="WH_DNA-bd_sf"/>
</dbReference>
<dbReference type="InterPro" id="IPR005119">
    <property type="entry name" value="LysR_subst-bd"/>
</dbReference>
<dbReference type="PANTHER" id="PTHR30126">
    <property type="entry name" value="HTH-TYPE TRANSCRIPTIONAL REGULATOR"/>
    <property type="match status" value="1"/>
</dbReference>
<dbReference type="EMBL" id="CP151767">
    <property type="protein sequence ID" value="WZU68275.1"/>
    <property type="molecule type" value="Genomic_DNA"/>
</dbReference>
<name>A0AAN0MBN4_9RHOB</name>
<reference evidence="6" key="1">
    <citation type="submission" date="2024-08" db="EMBL/GenBank/DDBJ databases">
        <title>Phylogenomic analyses of a clade within the roseobacter group suggest taxonomic reassignments of species of the genera Aestuariivita, Citreicella, Loktanella, Nautella, Pelagibaca, Ruegeria, Thalassobius, Thiobacimonas and Tropicibacter, and the proposal o.</title>
        <authorList>
            <person name="Jeon C.O."/>
        </authorList>
    </citation>
    <scope>NUCLEOTIDE SEQUENCE</scope>
    <source>
        <strain evidence="6">SS1-5</strain>
    </source>
</reference>
<feature type="domain" description="HTH lysR-type" evidence="5">
    <location>
        <begin position="6"/>
        <end position="63"/>
    </location>
</feature>
<evidence type="ECO:0000256" key="4">
    <source>
        <dbReference type="ARBA" id="ARBA00023163"/>
    </source>
</evidence>
<keyword evidence="7" id="KW-1185">Reference proteome</keyword>
<proteinExistence type="inferred from homology"/>
<dbReference type="PROSITE" id="PS50931">
    <property type="entry name" value="HTH_LYSR"/>
    <property type="match status" value="1"/>
</dbReference>
<dbReference type="GO" id="GO:0000976">
    <property type="term" value="F:transcription cis-regulatory region binding"/>
    <property type="evidence" value="ECO:0007669"/>
    <property type="project" value="TreeGrafter"/>
</dbReference>
<sequence length="301" mass="33032">MIRNKVTLKQIEALVFVADLGTFRKAATALGTTQPNVSVRIAALEDTLKTVLMHRDAGSVQLTDKGRAVVAAARTVLRSTEALLEVADRRDLIDEKLRLGVTELVASTWLHSYLRMLRQTYPALRVELIVDLSVEIEKHLSAGQIDLAILTGPTRNSAFASVSLGSYRYGWVASETISNSLGPRPDFARVFAHGLMSHGKHTLASRSLRRHLLDERLSPDEVVHSSSLTALRHMAADGMGVALLPRQLYTADLAAGRLYEVDCSWVAAPLDFSSCFHKDRSTLYIEKAADLAMQAAQSARE</sequence>
<keyword evidence="4" id="KW-0804">Transcription</keyword>
<dbReference type="CDD" id="cd05466">
    <property type="entry name" value="PBP2_LTTR_substrate"/>
    <property type="match status" value="1"/>
</dbReference>
<evidence type="ECO:0000256" key="1">
    <source>
        <dbReference type="ARBA" id="ARBA00009437"/>
    </source>
</evidence>
<keyword evidence="2" id="KW-0805">Transcription regulation</keyword>
<dbReference type="PANTHER" id="PTHR30126:SF77">
    <property type="entry name" value="TRANSCRIPTIONAL REGULATORY PROTEIN"/>
    <property type="match status" value="1"/>
</dbReference>
<gene>
    <name evidence="6" type="ORF">AABB31_04960</name>
</gene>
<evidence type="ECO:0000256" key="3">
    <source>
        <dbReference type="ARBA" id="ARBA00023125"/>
    </source>
</evidence>
<dbReference type="Pfam" id="PF00126">
    <property type="entry name" value="HTH_1"/>
    <property type="match status" value="1"/>
</dbReference>